<dbReference type="HOGENOM" id="CLU_3247419_0_0_9"/>
<sequence>MFNPNKQGRCSKTSIFIIYTIVFSHEGYTNNYKGGVSHEKNN</sequence>
<keyword evidence="2" id="KW-1185">Reference proteome</keyword>
<dbReference type="KEGG" id="bpf:BpOF4_16995"/>
<evidence type="ECO:0000313" key="2">
    <source>
        <dbReference type="Proteomes" id="UP000001544"/>
    </source>
</evidence>
<proteinExistence type="predicted"/>
<reference evidence="1 2" key="1">
    <citation type="journal article" date="2011" name="Environ. Microbiol.">
        <title>Genome of alkaliphilic Bacillus pseudofirmus OF4 reveals adaptations that support the ability to grow in an external pH range from 7.5 to 11.4.</title>
        <authorList>
            <person name="Janto B."/>
            <person name="Ahmed A."/>
            <person name="Ito M."/>
            <person name="Liu J."/>
            <person name="Hicks D.B."/>
            <person name="Pagni S."/>
            <person name="Fackelmayer O.J."/>
            <person name="Smith T.A."/>
            <person name="Earl J."/>
            <person name="Elbourne L.D."/>
            <person name="Hassan K."/>
            <person name="Paulsen I.T."/>
            <person name="Kolsto A.B."/>
            <person name="Tourasse N.J."/>
            <person name="Ehrlich G.D."/>
            <person name="Boissy R."/>
            <person name="Ivey D.M."/>
            <person name="Li G."/>
            <person name="Xue Y."/>
            <person name="Ma Y."/>
            <person name="Hu F.Z."/>
            <person name="Krulwich T.A."/>
        </authorList>
    </citation>
    <scope>NUCLEOTIDE SEQUENCE [LARGE SCALE GENOMIC DNA]</scope>
    <source>
        <strain evidence="2">ATCC BAA-2126 / JCM 17055 / OF4</strain>
    </source>
</reference>
<dbReference type="EMBL" id="CP001878">
    <property type="protein sequence ID" value="ADC51442.1"/>
    <property type="molecule type" value="Genomic_DNA"/>
</dbReference>
<gene>
    <name evidence="1" type="ordered locus">BpOF4_16995</name>
</gene>
<evidence type="ECO:0000313" key="1">
    <source>
        <dbReference type="EMBL" id="ADC51442.1"/>
    </source>
</evidence>
<dbReference type="AlphaFoldDB" id="D3FQS2"/>
<organism evidence="1 2">
    <name type="scientific">Alkalihalophilus pseudofirmus (strain ATCC BAA-2126 / JCM 17055 / OF4)</name>
    <name type="common">Bacillus pseudofirmus</name>
    <dbReference type="NCBI Taxonomy" id="398511"/>
    <lineage>
        <taxon>Bacteria</taxon>
        <taxon>Bacillati</taxon>
        <taxon>Bacillota</taxon>
        <taxon>Bacilli</taxon>
        <taxon>Bacillales</taxon>
        <taxon>Bacillaceae</taxon>
        <taxon>Alkalihalophilus</taxon>
    </lineage>
</organism>
<dbReference type="Proteomes" id="UP000001544">
    <property type="component" value="Chromosome"/>
</dbReference>
<protein>
    <submittedName>
        <fullName evidence="1">Uncharacterized protein</fullName>
    </submittedName>
</protein>
<dbReference type="STRING" id="398511.BpOF4_16995"/>
<accession>D3FQS2</accession>
<name>D3FQS2_ALKPO</name>